<evidence type="ECO:0000313" key="13">
    <source>
        <dbReference type="EMBL" id="CAF3663252.1"/>
    </source>
</evidence>
<dbReference type="PANTHER" id="PTHR14949">
    <property type="entry name" value="EGF-LIKE-DOMAIN, MULTIPLE 7, 8"/>
    <property type="match status" value="1"/>
</dbReference>
<dbReference type="PROSITE" id="PS50262">
    <property type="entry name" value="G_PROTEIN_RECEP_F1_2"/>
    <property type="match status" value="1"/>
</dbReference>
<dbReference type="PANTHER" id="PTHR14949:SF57">
    <property type="entry name" value="EGF-LIKE DOMAIN-CONTAINING PROTEIN"/>
    <property type="match status" value="1"/>
</dbReference>
<feature type="disulfide bond" evidence="8">
    <location>
        <begin position="560"/>
        <end position="578"/>
    </location>
</feature>
<feature type="disulfide bond" evidence="8">
    <location>
        <begin position="214"/>
        <end position="226"/>
    </location>
</feature>
<comment type="subcellular location">
    <subcellularLocation>
        <location evidence="1">Membrane</location>
    </subcellularLocation>
</comment>
<evidence type="ECO:0000256" key="7">
    <source>
        <dbReference type="PROSITE-ProRule" id="PRU00076"/>
    </source>
</evidence>
<evidence type="ECO:0000256" key="1">
    <source>
        <dbReference type="ARBA" id="ARBA00004370"/>
    </source>
</evidence>
<feature type="transmembrane region" description="Helical" evidence="9">
    <location>
        <begin position="1422"/>
        <end position="1448"/>
    </location>
</feature>
<comment type="caution">
    <text evidence="7">Lacks conserved residue(s) required for the propagation of feature annotation.</text>
</comment>
<dbReference type="Proteomes" id="UP000663844">
    <property type="component" value="Unassembled WGS sequence"/>
</dbReference>
<dbReference type="SMART" id="SM00192">
    <property type="entry name" value="LDLa"/>
    <property type="match status" value="6"/>
</dbReference>
<feature type="transmembrane region" description="Helical" evidence="9">
    <location>
        <begin position="1250"/>
        <end position="1273"/>
    </location>
</feature>
<dbReference type="GO" id="GO:0005102">
    <property type="term" value="F:signaling receptor binding"/>
    <property type="evidence" value="ECO:0007669"/>
    <property type="project" value="TreeGrafter"/>
</dbReference>
<keyword evidence="2 9" id="KW-0812">Transmembrane</keyword>
<feature type="disulfide bond" evidence="7">
    <location>
        <begin position="1013"/>
        <end position="1022"/>
    </location>
</feature>
<feature type="transmembrane region" description="Helical" evidence="9">
    <location>
        <begin position="1501"/>
        <end position="1523"/>
    </location>
</feature>
<dbReference type="Gene3D" id="4.10.400.10">
    <property type="entry name" value="Low-density Lipoprotein Receptor"/>
    <property type="match status" value="3"/>
</dbReference>
<sequence>MLIFWQKQVWSEQKFNMYHTDHHEKDSHCILYYARHNYITWEPQETQILFAHQIIPYCLRPSEESVLILGFNNTNDLRVTFKELRDKNISSEELLSWSVSIDLAESYQIFLTNNSQWLSPTKELLVYNCTLPWFGPLCQFAFDPLTNKSLDEIVAFNFASKPSIRQGSKVTCYEHLRCKTSLICLDWRDICDRRVDCLDGSDEFNCWQLEINECAENEYRCHNGQCIPEEFFQDVETDPDCLDRTDEPRELHTSNCDRDPAFRCEEQTCYPGRTNDFPCGDGTCVVDKSKSCLNGRNNPLFNDNCSIAMACIVSLRIPLDEDWCKQFCSNNDCVKEYCPTLHEFSYGPVILGHVRFIFDITKIEIKSGRIPLPKYVCYNEMICAEFLQAKIYLNHSTCRYLDELELKGLPSVHESLSFSRFMNTIKDRFRGCLILPNDVYHCNYSTMYQCKNSSKCISKHRLVDGIEDCPLADDETFDYSCSLSDARFRRTCTIDKGKICFAPSFILDSQSRCEEERESDIRNGIDKYDDHIYFQRLCDGKPDLMTISIDGQTETDETNCESWPCNNTYTRCDGFWSCKDGADEINCPNSKCPEFHHSCVFPDDPSKLSCLPMSRAGNGIIDCLGASDEREECRSSFLTAVLFFWQCFNTTACRHPELLCNFDKGCKFGDDELFCDYKSNINYLTCTSPNLIFQSDIVRFFCSFLFSGFGRSSIIAFKISNMLTYPLHISTDIVSLSPSTQLKTQLIQNKQISRSINTNLWRCNRGLPIYIRTNNDMNKLHCLCPPSYYGDACQYQNQRVSLTLQIRATSDWLKLFIILIVLVDHEENIESHDYIEYLPARDCKMKFNVYLLYSTRSKNSSKNYSIRIHAFNKFTLKYRVSWIFPVQFSFLPVHRMAVLLVVPFLDIQSQLQCTPECVHGRCWNNFNNLSSTFCQCDPGWSGIQCNIEYTCNCAFGSLCFADTICICPAGRFGRRCHLLQSSCSSEICANGGQCLSMDQRYIQDNLSKTTCICPELYSGDHCEHRQTQINLSFHSQISTPAFIIIHFITVRKGEEHIRSSIMKKLPVGQNSLSFYAQIKFHIAIIESLSNYYLIILQEEDIISANISTEVIPSHRCISIHELLDEIHSKQHQLKRMKFYHILCQQKLNLVCFFDDIHFCLCDLGRQANCFEFDHNTTYDCYGYNYCENGGRCFRDDSDCPKSSTCSCRDCYFGSKCQFSTQGSTLSLDVILGYYINPNVQFNQQSFTIKMTVVLIAIIICFGFTGNLLSFFTFRMKTTRNVGSGLYLFTSSIISILAMFILMIKFGLLFASQIGAINHRLILHLQCVSVDFLVRFVLSTIDWLSACVAIERVVNVLKGIHFDKEKSKQFAKRVIPIVFIFTSLTHIHDPIHRHLVDDEEEQRTWCIVTYSASLQILEWLVNIVHFSVPCGINCISALIIIIFTARIRVTAQENQSYKQLLYKQCWQHKHLLISPFILIVLSLPRLIISLLSGCMKSARNPWLYLIGYFISFIPPMLTFVIFVLPSKMYITEFKKSIRRFW</sequence>
<feature type="disulfide bond" evidence="8">
    <location>
        <begin position="572"/>
        <end position="587"/>
    </location>
</feature>
<dbReference type="Proteomes" id="UP000663891">
    <property type="component" value="Unassembled WGS sequence"/>
</dbReference>
<dbReference type="PROSITE" id="PS50068">
    <property type="entry name" value="LDLRA_2"/>
    <property type="match status" value="4"/>
</dbReference>
<evidence type="ECO:0000259" key="10">
    <source>
        <dbReference type="PROSITE" id="PS50026"/>
    </source>
</evidence>
<evidence type="ECO:0000256" key="6">
    <source>
        <dbReference type="ARBA" id="ARBA00023157"/>
    </source>
</evidence>
<dbReference type="GO" id="GO:0009986">
    <property type="term" value="C:cell surface"/>
    <property type="evidence" value="ECO:0007669"/>
    <property type="project" value="TreeGrafter"/>
</dbReference>
<feature type="transmembrane region" description="Helical" evidence="9">
    <location>
        <begin position="1285"/>
        <end position="1311"/>
    </location>
</feature>
<keyword evidence="7" id="KW-0245">EGF-like domain</keyword>
<evidence type="ECO:0000256" key="8">
    <source>
        <dbReference type="PROSITE-ProRule" id="PRU00124"/>
    </source>
</evidence>
<reference evidence="14" key="1">
    <citation type="submission" date="2021-02" db="EMBL/GenBank/DDBJ databases">
        <authorList>
            <person name="Nowell W R."/>
        </authorList>
    </citation>
    <scope>NUCLEOTIDE SEQUENCE</scope>
</reference>
<dbReference type="GO" id="GO:0005576">
    <property type="term" value="C:extracellular region"/>
    <property type="evidence" value="ECO:0007669"/>
    <property type="project" value="TreeGrafter"/>
</dbReference>
<dbReference type="OrthoDB" id="9990982at2759"/>
<dbReference type="Proteomes" id="UP000663881">
    <property type="component" value="Unassembled WGS sequence"/>
</dbReference>
<keyword evidence="6 7" id="KW-1015">Disulfide bond</keyword>
<evidence type="ECO:0000256" key="3">
    <source>
        <dbReference type="ARBA" id="ARBA00022729"/>
    </source>
</evidence>
<feature type="transmembrane region" description="Helical" evidence="9">
    <location>
        <begin position="1469"/>
        <end position="1489"/>
    </location>
</feature>
<evidence type="ECO:0000256" key="4">
    <source>
        <dbReference type="ARBA" id="ARBA00022989"/>
    </source>
</evidence>
<evidence type="ECO:0000256" key="5">
    <source>
        <dbReference type="ARBA" id="ARBA00023136"/>
    </source>
</evidence>
<dbReference type="EMBL" id="CAJOAZ010000500">
    <property type="protein sequence ID" value="CAF3663252.1"/>
    <property type="molecule type" value="Genomic_DNA"/>
</dbReference>
<dbReference type="CDD" id="cd00112">
    <property type="entry name" value="LDLa"/>
    <property type="match status" value="2"/>
</dbReference>
<dbReference type="SUPFAM" id="SSF57196">
    <property type="entry name" value="EGF/Laminin"/>
    <property type="match status" value="1"/>
</dbReference>
<feature type="domain" description="G-protein coupled receptors family 1 profile" evidence="11">
    <location>
        <begin position="1265"/>
        <end position="1521"/>
    </location>
</feature>
<evidence type="ECO:0000313" key="14">
    <source>
        <dbReference type="EMBL" id="CAF3726145.1"/>
    </source>
</evidence>
<feature type="domain" description="EGF-like" evidence="10">
    <location>
        <begin position="909"/>
        <end position="946"/>
    </location>
</feature>
<dbReference type="Gene3D" id="1.20.1070.10">
    <property type="entry name" value="Rhodopsin 7-helix transmembrane proteins"/>
    <property type="match status" value="1"/>
</dbReference>
<evidence type="ECO:0000256" key="9">
    <source>
        <dbReference type="SAM" id="Phobius"/>
    </source>
</evidence>
<dbReference type="InterPro" id="IPR002172">
    <property type="entry name" value="LDrepeatLR_classA_rpt"/>
</dbReference>
<gene>
    <name evidence="14" type="ORF">OKA104_LOCUS14178</name>
    <name evidence="13" type="ORF">OXD698_LOCUS9739</name>
    <name evidence="12" type="ORF">VCS650_LOCUS404</name>
</gene>
<dbReference type="SMART" id="SM00181">
    <property type="entry name" value="EGF"/>
    <property type="match status" value="5"/>
</dbReference>
<proteinExistence type="predicted"/>
<protein>
    <submittedName>
        <fullName evidence="14">Uncharacterized protein</fullName>
    </submittedName>
</protein>
<organism evidence="14 15">
    <name type="scientific">Adineta steineri</name>
    <dbReference type="NCBI Taxonomy" id="433720"/>
    <lineage>
        <taxon>Eukaryota</taxon>
        <taxon>Metazoa</taxon>
        <taxon>Spiralia</taxon>
        <taxon>Gnathifera</taxon>
        <taxon>Rotifera</taxon>
        <taxon>Eurotatoria</taxon>
        <taxon>Bdelloidea</taxon>
        <taxon>Adinetida</taxon>
        <taxon>Adinetidae</taxon>
        <taxon>Adineta</taxon>
    </lineage>
</organism>
<name>A0A818WIX9_9BILA</name>
<feature type="disulfide bond" evidence="7">
    <location>
        <begin position="936"/>
        <end position="945"/>
    </location>
</feature>
<keyword evidence="5 9" id="KW-0472">Membrane</keyword>
<keyword evidence="4 9" id="KW-1133">Transmembrane helix</keyword>
<dbReference type="EMBL" id="CAJOAY010000739">
    <property type="protein sequence ID" value="CAF3726145.1"/>
    <property type="molecule type" value="Genomic_DNA"/>
</dbReference>
<dbReference type="PROSITE" id="PS01186">
    <property type="entry name" value="EGF_2"/>
    <property type="match status" value="1"/>
</dbReference>
<dbReference type="Gene3D" id="2.10.25.10">
    <property type="entry name" value="Laminin"/>
    <property type="match status" value="2"/>
</dbReference>
<feature type="disulfide bond" evidence="8">
    <location>
        <begin position="172"/>
        <end position="184"/>
    </location>
</feature>
<dbReference type="PROSITE" id="PS00022">
    <property type="entry name" value="EGF_1"/>
    <property type="match status" value="3"/>
</dbReference>
<feature type="disulfide bond" evidence="7">
    <location>
        <begin position="917"/>
        <end position="934"/>
    </location>
</feature>
<dbReference type="PRINTS" id="PR00261">
    <property type="entry name" value="LDLRECEPTOR"/>
</dbReference>
<dbReference type="EMBL" id="CAJNON010000002">
    <property type="protein sequence ID" value="CAF0737089.1"/>
    <property type="molecule type" value="Genomic_DNA"/>
</dbReference>
<dbReference type="PROSITE" id="PS50026">
    <property type="entry name" value="EGF_3"/>
    <property type="match status" value="2"/>
</dbReference>
<accession>A0A818WIX9</accession>
<dbReference type="InterPro" id="IPR036055">
    <property type="entry name" value="LDL_receptor-like_sf"/>
</dbReference>
<feature type="disulfide bond" evidence="8">
    <location>
        <begin position="191"/>
        <end position="206"/>
    </location>
</feature>
<dbReference type="InterPro" id="IPR017452">
    <property type="entry name" value="GPCR_Rhodpsn_7TM"/>
</dbReference>
<evidence type="ECO:0000313" key="12">
    <source>
        <dbReference type="EMBL" id="CAF0737089.1"/>
    </source>
</evidence>
<keyword evidence="3" id="KW-0732">Signal</keyword>
<evidence type="ECO:0000313" key="15">
    <source>
        <dbReference type="Proteomes" id="UP000663881"/>
    </source>
</evidence>
<evidence type="ECO:0000256" key="2">
    <source>
        <dbReference type="ARBA" id="ARBA00022692"/>
    </source>
</evidence>
<evidence type="ECO:0000259" key="11">
    <source>
        <dbReference type="PROSITE" id="PS50262"/>
    </source>
</evidence>
<dbReference type="InterPro" id="IPR000742">
    <property type="entry name" value="EGF"/>
</dbReference>
<dbReference type="InterPro" id="IPR050969">
    <property type="entry name" value="Dev_Signal_Modulators"/>
</dbReference>
<comment type="caution">
    <text evidence="14">The sequence shown here is derived from an EMBL/GenBank/DDBJ whole genome shotgun (WGS) entry which is preliminary data.</text>
</comment>
<feature type="domain" description="EGF-like" evidence="10">
    <location>
        <begin position="979"/>
        <end position="1023"/>
    </location>
</feature>
<dbReference type="SUPFAM" id="SSF57424">
    <property type="entry name" value="LDL receptor-like module"/>
    <property type="match status" value="1"/>
</dbReference>
<dbReference type="GO" id="GO:0016020">
    <property type="term" value="C:membrane"/>
    <property type="evidence" value="ECO:0007669"/>
    <property type="project" value="UniProtKB-SubCell"/>
</dbReference>
<dbReference type="SUPFAM" id="SSF81321">
    <property type="entry name" value="Family A G protein-coupled receptor-like"/>
    <property type="match status" value="1"/>
</dbReference>